<feature type="transmembrane region" description="Helical" evidence="3">
    <location>
        <begin position="9"/>
        <end position="27"/>
    </location>
</feature>
<dbReference type="EMBL" id="CP009888">
    <property type="protein sequence ID" value="AIY63866.1"/>
    <property type="molecule type" value="Genomic_DNA"/>
</dbReference>
<feature type="coiled-coil region" evidence="2">
    <location>
        <begin position="109"/>
        <end position="160"/>
    </location>
</feature>
<gene>
    <name evidence="7" type="ORF">OM33_00850</name>
</gene>
<dbReference type="FunFam" id="2.40.30.170:FF:000010">
    <property type="entry name" value="Efflux RND transporter periplasmic adaptor subunit"/>
    <property type="match status" value="1"/>
</dbReference>
<dbReference type="AlphaFoldDB" id="A0A0A7ECP9"/>
<evidence type="ECO:0000259" key="4">
    <source>
        <dbReference type="Pfam" id="PF25917"/>
    </source>
</evidence>
<dbReference type="Gene3D" id="1.10.287.470">
    <property type="entry name" value="Helix hairpin bin"/>
    <property type="match status" value="1"/>
</dbReference>
<dbReference type="Gene3D" id="2.40.30.170">
    <property type="match status" value="1"/>
</dbReference>
<keyword evidence="2" id="KW-0175">Coiled coil</keyword>
<feature type="domain" description="YknX-like C-terminal permuted SH3-like" evidence="6">
    <location>
        <begin position="281"/>
        <end position="348"/>
    </location>
</feature>
<dbReference type="InterPro" id="IPR058637">
    <property type="entry name" value="YknX-like_C"/>
</dbReference>
<dbReference type="SUPFAM" id="SSF111369">
    <property type="entry name" value="HlyD-like secretion proteins"/>
    <property type="match status" value="1"/>
</dbReference>
<feature type="domain" description="Multidrug resistance protein MdtA-like barrel-sandwich hybrid" evidence="4">
    <location>
        <begin position="79"/>
        <end position="190"/>
    </location>
</feature>
<reference evidence="7 8" key="1">
    <citation type="submission" date="2014-11" db="EMBL/GenBank/DDBJ databases">
        <title>Complete Genome Sequence of Pseudoalteromonas sp. Strain OCN003 Isolated from Kaneohe Bay, Oahu, Hawaii.</title>
        <authorList>
            <person name="Beurmann S."/>
            <person name="Videau P."/>
            <person name="Ushijima B."/>
            <person name="Smith A.M."/>
            <person name="Aeby G.S."/>
            <person name="Callahan S.M."/>
            <person name="Belcaid M."/>
        </authorList>
    </citation>
    <scope>NUCLEOTIDE SEQUENCE [LARGE SCALE GENOMIC DNA]</scope>
    <source>
        <strain evidence="7 8">OCN003</strain>
    </source>
</reference>
<sequence length="353" mass="38923">MYAKQSGKALFPLICIILFGLCIYLYLPESQGQQNKRGARSTPVQAHTVATSRQANIIESIGTARANQAITLVSAQSDYIKNIYFDDGEKVKKGQLLIELQDAEEKTRVKELEILLKEENRKLKRLQQLAKTQATARSALDEQEASYEATKTQLASAKIKLSEMKLYAPFSGTLGLREVSKGTFVNSNTEITTLDDTSIIKTDFNVPEKYLAQLSVGMTVSASSPAYPTKTFSGQVSHIASRIDSATRSVKITASFDNQNNALRTGMLLYTQLELSAENTLMVPEKSLIPQQEKHFVYVINDGVVEKRQVTIGLRRGGWVAIGNGLNEGEVVVTEGIIKVRPGSQVTVKEMLK</sequence>
<evidence type="ECO:0000259" key="5">
    <source>
        <dbReference type="Pfam" id="PF25954"/>
    </source>
</evidence>
<keyword evidence="8" id="KW-1185">Reference proteome</keyword>
<evidence type="ECO:0000313" key="7">
    <source>
        <dbReference type="EMBL" id="AIY63866.1"/>
    </source>
</evidence>
<dbReference type="Gene3D" id="2.40.420.20">
    <property type="match status" value="1"/>
</dbReference>
<dbReference type="Pfam" id="PF25917">
    <property type="entry name" value="BSH_RND"/>
    <property type="match status" value="1"/>
</dbReference>
<dbReference type="Gene3D" id="2.40.50.100">
    <property type="match status" value="1"/>
</dbReference>
<evidence type="ECO:0000256" key="3">
    <source>
        <dbReference type="SAM" id="Phobius"/>
    </source>
</evidence>
<dbReference type="GO" id="GO:0015562">
    <property type="term" value="F:efflux transmembrane transporter activity"/>
    <property type="evidence" value="ECO:0007669"/>
    <property type="project" value="TreeGrafter"/>
</dbReference>
<dbReference type="STRING" id="1348114.OM33_00850"/>
<keyword evidence="3" id="KW-1133">Transmembrane helix</keyword>
<comment type="similarity">
    <text evidence="1">Belongs to the membrane fusion protein (MFP) (TC 8.A.1) family.</text>
</comment>
<name>A0A0A7ECP9_9GAMM</name>
<dbReference type="InterPro" id="IPR006143">
    <property type="entry name" value="RND_pump_MFP"/>
</dbReference>
<dbReference type="eggNOG" id="COG0845">
    <property type="taxonomic scope" value="Bacteria"/>
</dbReference>
<dbReference type="OrthoDB" id="9806939at2"/>
<dbReference type="PANTHER" id="PTHR30469">
    <property type="entry name" value="MULTIDRUG RESISTANCE PROTEIN MDTA"/>
    <property type="match status" value="1"/>
</dbReference>
<proteinExistence type="inferred from homology"/>
<keyword evidence="3" id="KW-0472">Membrane</keyword>
<dbReference type="Pfam" id="PF25989">
    <property type="entry name" value="YknX_C"/>
    <property type="match status" value="1"/>
</dbReference>
<evidence type="ECO:0000256" key="1">
    <source>
        <dbReference type="ARBA" id="ARBA00009477"/>
    </source>
</evidence>
<dbReference type="Pfam" id="PF25954">
    <property type="entry name" value="Beta-barrel_RND_2"/>
    <property type="match status" value="1"/>
</dbReference>
<dbReference type="Proteomes" id="UP000030341">
    <property type="component" value="Chromosome 1"/>
</dbReference>
<dbReference type="InterPro" id="IPR058625">
    <property type="entry name" value="MdtA-like_BSH"/>
</dbReference>
<dbReference type="PANTHER" id="PTHR30469:SF16">
    <property type="entry name" value="HAE1 FAMILY EFFLUX PUMP MFP COMPONENT"/>
    <property type="match status" value="1"/>
</dbReference>
<protein>
    <submittedName>
        <fullName evidence="7">Hemolysin D</fullName>
    </submittedName>
</protein>
<dbReference type="RefSeq" id="WP_038637501.1">
    <property type="nucleotide sequence ID" value="NZ_CP009888.1"/>
</dbReference>
<dbReference type="HOGENOM" id="CLU_018816_1_2_6"/>
<evidence type="ECO:0000313" key="8">
    <source>
        <dbReference type="Proteomes" id="UP000030341"/>
    </source>
</evidence>
<dbReference type="NCBIfam" id="TIGR01730">
    <property type="entry name" value="RND_mfp"/>
    <property type="match status" value="1"/>
</dbReference>
<dbReference type="GO" id="GO:1990281">
    <property type="term" value="C:efflux pump complex"/>
    <property type="evidence" value="ECO:0007669"/>
    <property type="project" value="TreeGrafter"/>
</dbReference>
<accession>A0A0A7ECP9</accession>
<evidence type="ECO:0000259" key="6">
    <source>
        <dbReference type="Pfam" id="PF25989"/>
    </source>
</evidence>
<evidence type="ECO:0000256" key="2">
    <source>
        <dbReference type="SAM" id="Coils"/>
    </source>
</evidence>
<dbReference type="InterPro" id="IPR058792">
    <property type="entry name" value="Beta-barrel_RND_2"/>
</dbReference>
<keyword evidence="3" id="KW-0812">Transmembrane</keyword>
<dbReference type="KEGG" id="pseo:OM33_00850"/>
<organism evidence="7 8">
    <name type="scientific">Pseudoalteromonas piratica</name>
    <dbReference type="NCBI Taxonomy" id="1348114"/>
    <lineage>
        <taxon>Bacteria</taxon>
        <taxon>Pseudomonadati</taxon>
        <taxon>Pseudomonadota</taxon>
        <taxon>Gammaproteobacteria</taxon>
        <taxon>Alteromonadales</taxon>
        <taxon>Pseudoalteromonadaceae</taxon>
        <taxon>Pseudoalteromonas</taxon>
    </lineage>
</organism>
<feature type="domain" description="CusB-like beta-barrel" evidence="5">
    <location>
        <begin position="204"/>
        <end position="274"/>
    </location>
</feature>